<evidence type="ECO:0000256" key="1">
    <source>
        <dbReference type="ARBA" id="ARBA00004651"/>
    </source>
</evidence>
<gene>
    <name evidence="9" type="ORF">HD596_009830</name>
</gene>
<feature type="transmembrane region" description="Helical" evidence="7">
    <location>
        <begin position="282"/>
        <end position="302"/>
    </location>
</feature>
<feature type="transmembrane region" description="Helical" evidence="7">
    <location>
        <begin position="110"/>
        <end position="139"/>
    </location>
</feature>
<feature type="compositionally biased region" description="Low complexity" evidence="6">
    <location>
        <begin position="472"/>
        <end position="487"/>
    </location>
</feature>
<dbReference type="GO" id="GO:0022857">
    <property type="term" value="F:transmembrane transporter activity"/>
    <property type="evidence" value="ECO:0007669"/>
    <property type="project" value="InterPro"/>
</dbReference>
<dbReference type="Proteomes" id="UP000579153">
    <property type="component" value="Unassembled WGS sequence"/>
</dbReference>
<feature type="transmembrane region" description="Helical" evidence="7">
    <location>
        <begin position="423"/>
        <end position="442"/>
    </location>
</feature>
<keyword evidence="10" id="KW-1185">Reference proteome</keyword>
<feature type="transmembrane region" description="Helical" evidence="7">
    <location>
        <begin position="334"/>
        <end position="351"/>
    </location>
</feature>
<evidence type="ECO:0000256" key="2">
    <source>
        <dbReference type="ARBA" id="ARBA00022475"/>
    </source>
</evidence>
<evidence type="ECO:0000256" key="4">
    <source>
        <dbReference type="ARBA" id="ARBA00022989"/>
    </source>
</evidence>
<sequence>MSVIRGDRRTFYQLLANTLVVSVINNTVWFAITFYVYLQTRSVFATGVISGIFLVMTALTGIWFGSLVDRHAKKTMMQLSALVSLVLYAAALAVYQAVPEESFTDPASVALWAMIVLLMFGVIVGNIRTIALPTLVTALIEEDSRDRANGLVGSTSGVSFLVTSVFSGLLVAFGGMFWVLILALVALAAGVLHLAAVRMPERAAAPGVPVPVRADPSAQAPVPGEPAAARETAVDLRGTIRVVREVPGLMALIAFSAFNNLLGGIFMALMDAYGLSLVSVQVWGLLWGVLSTGFIFGGLLVARTGLSRNPVRVLLLVNLVLWTVTLLFPVRSSIVLLAVGMYAYMLLVPYAEAAEQTILQKVVPYERQGRVFGFAQSVEQAASPLTAFLIAPIAQFVFIPFMTDGAGARTIGDWFGTGADRGLALVFMLTGVIGLIATALALRSRPYRRLSERLGSGAEPGSEVSRSEVSRSEPVGADDPGRAAPAG</sequence>
<feature type="region of interest" description="Disordered" evidence="6">
    <location>
        <begin position="452"/>
        <end position="487"/>
    </location>
</feature>
<evidence type="ECO:0000313" key="10">
    <source>
        <dbReference type="Proteomes" id="UP000579153"/>
    </source>
</evidence>
<feature type="transmembrane region" description="Helical" evidence="7">
    <location>
        <begin position="12"/>
        <end position="37"/>
    </location>
</feature>
<feature type="transmembrane region" description="Helical" evidence="7">
    <location>
        <begin position="43"/>
        <end position="67"/>
    </location>
</feature>
<accession>A0A7W9LGL1</accession>
<dbReference type="PANTHER" id="PTHR23513:SF6">
    <property type="entry name" value="MAJOR FACILITATOR SUPERFAMILY ASSOCIATED DOMAIN-CONTAINING PROTEIN"/>
    <property type="match status" value="1"/>
</dbReference>
<feature type="transmembrane region" description="Helical" evidence="7">
    <location>
        <begin position="249"/>
        <end position="270"/>
    </location>
</feature>
<evidence type="ECO:0000256" key="3">
    <source>
        <dbReference type="ARBA" id="ARBA00022692"/>
    </source>
</evidence>
<organism evidence="9 10">
    <name type="scientific">Nonomuraea jabiensis</name>
    <dbReference type="NCBI Taxonomy" id="882448"/>
    <lineage>
        <taxon>Bacteria</taxon>
        <taxon>Bacillati</taxon>
        <taxon>Actinomycetota</taxon>
        <taxon>Actinomycetes</taxon>
        <taxon>Streptosporangiales</taxon>
        <taxon>Streptosporangiaceae</taxon>
        <taxon>Nonomuraea</taxon>
    </lineage>
</organism>
<dbReference type="PANTHER" id="PTHR23513">
    <property type="entry name" value="INTEGRAL MEMBRANE EFFLUX PROTEIN-RELATED"/>
    <property type="match status" value="1"/>
</dbReference>
<dbReference type="InterPro" id="IPR011701">
    <property type="entry name" value="MFS"/>
</dbReference>
<feature type="transmembrane region" description="Helical" evidence="7">
    <location>
        <begin position="79"/>
        <end position="98"/>
    </location>
</feature>
<feature type="domain" description="Major facilitator superfamily (MFS) profile" evidence="8">
    <location>
        <begin position="1"/>
        <end position="449"/>
    </location>
</feature>
<evidence type="ECO:0000313" key="9">
    <source>
        <dbReference type="EMBL" id="MBB5783074.1"/>
    </source>
</evidence>
<dbReference type="GO" id="GO:0005886">
    <property type="term" value="C:plasma membrane"/>
    <property type="evidence" value="ECO:0007669"/>
    <property type="project" value="UniProtKB-SubCell"/>
</dbReference>
<dbReference type="InterPro" id="IPR020846">
    <property type="entry name" value="MFS_dom"/>
</dbReference>
<feature type="transmembrane region" description="Helical" evidence="7">
    <location>
        <begin position="385"/>
        <end position="403"/>
    </location>
</feature>
<dbReference type="Gene3D" id="1.20.1250.20">
    <property type="entry name" value="MFS general substrate transporter like domains"/>
    <property type="match status" value="1"/>
</dbReference>
<reference evidence="9 10" key="1">
    <citation type="submission" date="2020-08" db="EMBL/GenBank/DDBJ databases">
        <title>Sequencing the genomes of 1000 actinobacteria strains.</title>
        <authorList>
            <person name="Klenk H.-P."/>
        </authorList>
    </citation>
    <scope>NUCLEOTIDE SEQUENCE [LARGE SCALE GENOMIC DNA]</scope>
    <source>
        <strain evidence="9 10">DSM 45507</strain>
    </source>
</reference>
<evidence type="ECO:0000256" key="5">
    <source>
        <dbReference type="ARBA" id="ARBA00023136"/>
    </source>
</evidence>
<keyword evidence="5 7" id="KW-0472">Membrane</keyword>
<feature type="transmembrane region" description="Helical" evidence="7">
    <location>
        <begin position="309"/>
        <end position="328"/>
    </location>
</feature>
<keyword evidence="2" id="KW-1003">Cell membrane</keyword>
<dbReference type="EMBL" id="JACHMB010000001">
    <property type="protein sequence ID" value="MBB5783074.1"/>
    <property type="molecule type" value="Genomic_DNA"/>
</dbReference>
<evidence type="ECO:0000259" key="8">
    <source>
        <dbReference type="PROSITE" id="PS50850"/>
    </source>
</evidence>
<proteinExistence type="predicted"/>
<keyword evidence="3 7" id="KW-0812">Transmembrane</keyword>
<name>A0A7W9LGL1_9ACTN</name>
<evidence type="ECO:0000256" key="7">
    <source>
        <dbReference type="SAM" id="Phobius"/>
    </source>
</evidence>
<protein>
    <submittedName>
        <fullName evidence="9">DHA3 family multidrug efflux protein-like MFS transporter</fullName>
    </submittedName>
</protein>
<comment type="caution">
    <text evidence="9">The sequence shown here is derived from an EMBL/GenBank/DDBJ whole genome shotgun (WGS) entry which is preliminary data.</text>
</comment>
<evidence type="ECO:0000256" key="6">
    <source>
        <dbReference type="SAM" id="MobiDB-lite"/>
    </source>
</evidence>
<dbReference type="RefSeq" id="WP_185076079.1">
    <property type="nucleotide sequence ID" value="NZ_JACHMB010000001.1"/>
</dbReference>
<comment type="subcellular location">
    <subcellularLocation>
        <location evidence="1">Cell membrane</location>
        <topology evidence="1">Multi-pass membrane protein</topology>
    </subcellularLocation>
</comment>
<dbReference type="AlphaFoldDB" id="A0A7W9LGL1"/>
<dbReference type="Pfam" id="PF07690">
    <property type="entry name" value="MFS_1"/>
    <property type="match status" value="1"/>
</dbReference>
<feature type="transmembrane region" description="Helical" evidence="7">
    <location>
        <begin position="151"/>
        <end position="171"/>
    </location>
</feature>
<feature type="transmembrane region" description="Helical" evidence="7">
    <location>
        <begin position="177"/>
        <end position="197"/>
    </location>
</feature>
<dbReference type="InterPro" id="IPR036259">
    <property type="entry name" value="MFS_trans_sf"/>
</dbReference>
<keyword evidence="4 7" id="KW-1133">Transmembrane helix</keyword>
<dbReference type="SUPFAM" id="SSF103473">
    <property type="entry name" value="MFS general substrate transporter"/>
    <property type="match status" value="1"/>
</dbReference>
<dbReference type="PROSITE" id="PS50850">
    <property type="entry name" value="MFS"/>
    <property type="match status" value="1"/>
</dbReference>